<accession>A0A9W9S779</accession>
<dbReference type="EMBL" id="JAPZBT010000002">
    <property type="protein sequence ID" value="KAJ5373342.1"/>
    <property type="molecule type" value="Genomic_DNA"/>
</dbReference>
<dbReference type="InterPro" id="IPR004843">
    <property type="entry name" value="Calcineurin-like_PHP"/>
</dbReference>
<dbReference type="GO" id="GO:0005737">
    <property type="term" value="C:cytoplasm"/>
    <property type="evidence" value="ECO:0007669"/>
    <property type="project" value="TreeGrafter"/>
</dbReference>
<keyword evidence="3" id="KW-1185">Reference proteome</keyword>
<proteinExistence type="predicted"/>
<dbReference type="Gene3D" id="3.60.21.10">
    <property type="match status" value="1"/>
</dbReference>
<dbReference type="OrthoDB" id="783096at2759"/>
<dbReference type="Proteomes" id="UP001147752">
    <property type="component" value="Unassembled WGS sequence"/>
</dbReference>
<dbReference type="PANTHER" id="PTHR32440:SF11">
    <property type="entry name" value="METALLOPHOSPHOESTERASE DOMAIN-CONTAINING PROTEIN"/>
    <property type="match status" value="1"/>
</dbReference>
<feature type="domain" description="Calcineurin-like phosphoesterase" evidence="1">
    <location>
        <begin position="227"/>
        <end position="481"/>
    </location>
</feature>
<dbReference type="AlphaFoldDB" id="A0A9W9S779"/>
<dbReference type="InterPro" id="IPR029052">
    <property type="entry name" value="Metallo-depent_PP-like"/>
</dbReference>
<reference evidence="2" key="1">
    <citation type="submission" date="2022-12" db="EMBL/GenBank/DDBJ databases">
        <authorList>
            <person name="Petersen C."/>
        </authorList>
    </citation>
    <scope>NUCLEOTIDE SEQUENCE</scope>
    <source>
        <strain evidence="2">IBT 3081</strain>
    </source>
</reference>
<dbReference type="Pfam" id="PF00149">
    <property type="entry name" value="Metallophos"/>
    <property type="match status" value="1"/>
</dbReference>
<evidence type="ECO:0000313" key="2">
    <source>
        <dbReference type="EMBL" id="KAJ5373342.1"/>
    </source>
</evidence>
<dbReference type="SUPFAM" id="SSF56300">
    <property type="entry name" value="Metallo-dependent phosphatases"/>
    <property type="match status" value="1"/>
</dbReference>
<comment type="caution">
    <text evidence="2">The sequence shown here is derived from an EMBL/GenBank/DDBJ whole genome shotgun (WGS) entry which is preliminary data.</text>
</comment>
<dbReference type="PANTHER" id="PTHR32440">
    <property type="entry name" value="PHOSPHATASE DCR2-RELATED-RELATED"/>
    <property type="match status" value="1"/>
</dbReference>
<gene>
    <name evidence="2" type="ORF">N7517_005348</name>
</gene>
<evidence type="ECO:0000259" key="1">
    <source>
        <dbReference type="Pfam" id="PF00149"/>
    </source>
</evidence>
<dbReference type="CDD" id="cd07383">
    <property type="entry name" value="MPP_Dcr2"/>
    <property type="match status" value="1"/>
</dbReference>
<dbReference type="GO" id="GO:0016788">
    <property type="term" value="F:hydrolase activity, acting on ester bonds"/>
    <property type="evidence" value="ECO:0007669"/>
    <property type="project" value="TreeGrafter"/>
</dbReference>
<dbReference type="GeneID" id="81462261"/>
<organism evidence="2 3">
    <name type="scientific">Penicillium concentricum</name>
    <dbReference type="NCBI Taxonomy" id="293559"/>
    <lineage>
        <taxon>Eukaryota</taxon>
        <taxon>Fungi</taxon>
        <taxon>Dikarya</taxon>
        <taxon>Ascomycota</taxon>
        <taxon>Pezizomycotina</taxon>
        <taxon>Eurotiomycetes</taxon>
        <taxon>Eurotiomycetidae</taxon>
        <taxon>Eurotiales</taxon>
        <taxon>Aspergillaceae</taxon>
        <taxon>Penicillium</taxon>
    </lineage>
</organism>
<name>A0A9W9S779_9EURO</name>
<reference evidence="2" key="2">
    <citation type="journal article" date="2023" name="IMA Fungus">
        <title>Comparative genomic study of the Penicillium genus elucidates a diverse pangenome and 15 lateral gene transfer events.</title>
        <authorList>
            <person name="Petersen C."/>
            <person name="Sorensen T."/>
            <person name="Nielsen M.R."/>
            <person name="Sondergaard T.E."/>
            <person name="Sorensen J.L."/>
            <person name="Fitzpatrick D.A."/>
            <person name="Frisvad J.C."/>
            <person name="Nielsen K.L."/>
        </authorList>
    </citation>
    <scope>NUCLEOTIDE SEQUENCE</scope>
    <source>
        <strain evidence="2">IBT 3081</strain>
    </source>
</reference>
<protein>
    <recommendedName>
        <fullName evidence="1">Calcineurin-like phosphoesterase domain-containing protein</fullName>
    </recommendedName>
</protein>
<evidence type="ECO:0000313" key="3">
    <source>
        <dbReference type="Proteomes" id="UP001147752"/>
    </source>
</evidence>
<sequence length="598" mass="67955">MPTRSPESPESPERYKDRRFLLELELAIDELEERKTHKIDVAKLKGFGIDQQRMTLDREDSAHKPSFFVPYPSIPEPSDSTVDDVRSILEFEDICFTEPVDRARQLAGPWSSYVPYGMHAPWTSKDNDDYTPYKDLYQVDEPEFGPFRMTDIRGKAFPHAKAFMYNNLGATDETILRGELLTILRLMLELFFSPNFHQSLTGAGQIVLKPPNDRTLRFREDGTFHIGVFEDLHFAEDEEKDEKSKEVMSYILSEEDIDFVVINGDLVSGERTQKADSSKYIDSVVSPLVDQGYRWASTYGNHDSAVNLNPKDDMLKAEHKYPNSLTQSRVSGHKAGITNYYLPVFSHGQANTSTPTLLLWFFDSKGGHYYKKQGEDGPPVKRPNWIDESVVDWFTETSSKLKKEYGKVIPSLAFYHIPAHAVLEYQQTKGVNPHLTPGVNRERANPQGTGLWRYDGQDVKFMNALLHTEGLIAGFSGHDHQNDWCFKWDGSLVDHDLTGNGINMCYGRHTGYGGYGNLVRGGRQILLHEDNLANDTETWIRLEDGSAQARVTLNATYGQDTYLAVANGGGKHDSYAQGSLLSLTWLWVPIMMLSRWRI</sequence>
<dbReference type="RefSeq" id="XP_056579328.1">
    <property type="nucleotide sequence ID" value="XM_056723078.1"/>
</dbReference>